<evidence type="ECO:0000313" key="2">
    <source>
        <dbReference type="EMBL" id="OUS49358.1"/>
    </source>
</evidence>
<feature type="compositionally biased region" description="Basic and acidic residues" evidence="1">
    <location>
        <begin position="79"/>
        <end position="94"/>
    </location>
</feature>
<feature type="compositionally biased region" description="Basic and acidic residues" evidence="1">
    <location>
        <begin position="233"/>
        <end position="252"/>
    </location>
</feature>
<feature type="compositionally biased region" description="Gly residues" evidence="1">
    <location>
        <begin position="115"/>
        <end position="139"/>
    </location>
</feature>
<evidence type="ECO:0000256" key="1">
    <source>
        <dbReference type="SAM" id="MobiDB-lite"/>
    </source>
</evidence>
<dbReference type="AlphaFoldDB" id="A0A1Y5IIF7"/>
<feature type="compositionally biased region" description="Basic residues" evidence="1">
    <location>
        <begin position="99"/>
        <end position="111"/>
    </location>
</feature>
<accession>A0A1Y5IIF7</accession>
<protein>
    <submittedName>
        <fullName evidence="2">Uncharacterized protein</fullName>
    </submittedName>
</protein>
<dbReference type="Proteomes" id="UP000195557">
    <property type="component" value="Unassembled WGS sequence"/>
</dbReference>
<proteinExistence type="predicted"/>
<gene>
    <name evidence="2" type="ORF">BE221DRAFT_66864</name>
</gene>
<feature type="compositionally biased region" description="Basic residues" evidence="1">
    <location>
        <begin position="265"/>
        <end position="284"/>
    </location>
</feature>
<feature type="compositionally biased region" description="Basic and acidic residues" evidence="1">
    <location>
        <begin position="291"/>
        <end position="302"/>
    </location>
</feature>
<reference evidence="2" key="1">
    <citation type="submission" date="2017-04" db="EMBL/GenBank/DDBJ databases">
        <title>Population genomics of picophytoplankton unveils novel chromosome hypervariability.</title>
        <authorList>
            <consortium name="DOE Joint Genome Institute"/>
            <person name="Blanc-Mathieu R."/>
            <person name="Krasovec M."/>
            <person name="Hebrard M."/>
            <person name="Yau S."/>
            <person name="Desgranges E."/>
            <person name="Martin J."/>
            <person name="Schackwitz W."/>
            <person name="Kuo A."/>
            <person name="Salin G."/>
            <person name="Donnadieu C."/>
            <person name="Desdevises Y."/>
            <person name="Sanchez-Ferandin S."/>
            <person name="Moreau H."/>
            <person name="Rivals E."/>
            <person name="Grigoriev I.V."/>
            <person name="Grimsley N."/>
            <person name="Eyre-Walker A."/>
            <person name="Piganeau G."/>
        </authorList>
    </citation>
    <scope>NUCLEOTIDE SEQUENCE [LARGE SCALE GENOMIC DNA]</scope>
    <source>
        <strain evidence="2">RCC 1115</strain>
    </source>
</reference>
<organism evidence="2">
    <name type="scientific">Ostreococcus tauri</name>
    <name type="common">Marine green alga</name>
    <dbReference type="NCBI Taxonomy" id="70448"/>
    <lineage>
        <taxon>Eukaryota</taxon>
        <taxon>Viridiplantae</taxon>
        <taxon>Chlorophyta</taxon>
        <taxon>Mamiellophyceae</taxon>
        <taxon>Mamiellales</taxon>
        <taxon>Bathycoccaceae</taxon>
        <taxon>Ostreococcus</taxon>
    </lineage>
</organism>
<feature type="region of interest" description="Disordered" evidence="1">
    <location>
        <begin position="67"/>
        <end position="302"/>
    </location>
</feature>
<feature type="compositionally biased region" description="Basic residues" evidence="1">
    <location>
        <begin position="176"/>
        <end position="190"/>
    </location>
</feature>
<dbReference type="EMBL" id="KZ155771">
    <property type="protein sequence ID" value="OUS49358.1"/>
    <property type="molecule type" value="Genomic_DNA"/>
</dbReference>
<sequence>MLTTSAHALKPRAVSIARRSVRTRDAGEATRDAIGPCDLDTGRHFPLVARVRRAKSVISEATETDGDVFDDVGATNERASGDRASGRGTGRELSGKGCPLRRARADAHRRRGDGTSVGGDVPGGNSEGGNDQGREGGQCGDQTTTPAQQRKVDYKGAKPQVRRPTPAQYKTTTRPAAKRAVTRPAAKPKARVSASNAKTRPAAPKSGSTRRRVATRSAKGTSTPDSEESGQADADKEEGQPREPACHPRYGDGSRTVCIHEPTGRRRRSWKKMCRRVRPTRHKTGSTNGNPRDDRSSTRTKI</sequence>
<name>A0A1Y5IIF7_OSTTA</name>